<reference evidence="1" key="1">
    <citation type="submission" date="2018-05" db="EMBL/GenBank/DDBJ databases">
        <authorList>
            <person name="Lanie J.A."/>
            <person name="Ng W.-L."/>
            <person name="Kazmierczak K.M."/>
            <person name="Andrzejewski T.M."/>
            <person name="Davidsen T.M."/>
            <person name="Wayne K.J."/>
            <person name="Tettelin H."/>
            <person name="Glass J.I."/>
            <person name="Rusch D."/>
            <person name="Podicherti R."/>
            <person name="Tsui H.-C.T."/>
            <person name="Winkler M.E."/>
        </authorList>
    </citation>
    <scope>NUCLEOTIDE SEQUENCE</scope>
</reference>
<accession>A0A381SV50</accession>
<feature type="non-terminal residue" evidence="1">
    <location>
        <position position="1"/>
    </location>
</feature>
<gene>
    <name evidence="1" type="ORF">METZ01_LOCUS60128</name>
</gene>
<dbReference type="EMBL" id="UINC01003546">
    <property type="protein sequence ID" value="SVA07274.1"/>
    <property type="molecule type" value="Genomic_DNA"/>
</dbReference>
<proteinExistence type="predicted"/>
<dbReference type="AlphaFoldDB" id="A0A381SV50"/>
<evidence type="ECO:0000313" key="1">
    <source>
        <dbReference type="EMBL" id="SVA07274.1"/>
    </source>
</evidence>
<protein>
    <submittedName>
        <fullName evidence="1">Uncharacterized protein</fullName>
    </submittedName>
</protein>
<sequence length="40" mass="4483">VSCIKYIINDKQAVVVLYDRSNVLYPLNLNTGLPPLHSIV</sequence>
<organism evidence="1">
    <name type="scientific">marine metagenome</name>
    <dbReference type="NCBI Taxonomy" id="408172"/>
    <lineage>
        <taxon>unclassified sequences</taxon>
        <taxon>metagenomes</taxon>
        <taxon>ecological metagenomes</taxon>
    </lineage>
</organism>
<name>A0A381SV50_9ZZZZ</name>